<dbReference type="Proteomes" id="UP000050360">
    <property type="component" value="Unassembled WGS sequence"/>
</dbReference>
<feature type="domain" description="SGNH hydrolase-type esterase" evidence="1">
    <location>
        <begin position="178"/>
        <end position="362"/>
    </location>
</feature>
<protein>
    <submittedName>
        <fullName evidence="2">GDSL-like Lipase/Acylhydrolase</fullName>
    </submittedName>
</protein>
<dbReference type="PANTHER" id="PTHR30383:SF5">
    <property type="entry name" value="SGNH HYDROLASE-TYPE ESTERASE DOMAIN-CONTAINING PROTEIN"/>
    <property type="match status" value="1"/>
</dbReference>
<dbReference type="SUPFAM" id="SSF52266">
    <property type="entry name" value="SGNH hydrolase"/>
    <property type="match status" value="1"/>
</dbReference>
<dbReference type="Gene3D" id="3.40.50.1110">
    <property type="entry name" value="SGNH hydrolase"/>
    <property type="match status" value="1"/>
</dbReference>
<keyword evidence="2" id="KW-0378">Hydrolase</keyword>
<comment type="caution">
    <text evidence="2">The sequence shown here is derived from an EMBL/GenBank/DDBJ whole genome shotgun (WGS) entry which is preliminary data.</text>
</comment>
<dbReference type="EMBL" id="LKCM01000229">
    <property type="protein sequence ID" value="KPQ42513.1"/>
    <property type="molecule type" value="Genomic_DNA"/>
</dbReference>
<dbReference type="GO" id="GO:0004622">
    <property type="term" value="F:phosphatidylcholine lysophospholipase activity"/>
    <property type="evidence" value="ECO:0007669"/>
    <property type="project" value="TreeGrafter"/>
</dbReference>
<reference evidence="2 3" key="1">
    <citation type="submission" date="2015-09" db="EMBL/GenBank/DDBJ databases">
        <title>A metagenomics-based metabolic model of nitrate-dependent anaerobic oxidation of methane by Methanoperedens-like archaea.</title>
        <authorList>
            <person name="Arshad A."/>
            <person name="Speth D.R."/>
            <person name="De Graaf R.M."/>
            <person name="Op Den Camp H.J."/>
            <person name="Jetten M.S."/>
            <person name="Welte C.U."/>
        </authorList>
    </citation>
    <scope>NUCLEOTIDE SEQUENCE [LARGE SCALE GENOMIC DNA]</scope>
</reference>
<evidence type="ECO:0000313" key="3">
    <source>
        <dbReference type="Proteomes" id="UP000050360"/>
    </source>
</evidence>
<gene>
    <name evidence="2" type="ORF">MPEBLZ_02931</name>
</gene>
<feature type="non-terminal residue" evidence="2">
    <location>
        <position position="408"/>
    </location>
</feature>
<dbReference type="InterPro" id="IPR051532">
    <property type="entry name" value="Ester_Hydrolysis_Enzymes"/>
</dbReference>
<organism evidence="2 3">
    <name type="scientific">Candidatus Methanoperedens nitratireducens</name>
    <dbReference type="NCBI Taxonomy" id="1392998"/>
    <lineage>
        <taxon>Archaea</taxon>
        <taxon>Methanobacteriati</taxon>
        <taxon>Methanobacteriota</taxon>
        <taxon>Stenosarchaea group</taxon>
        <taxon>Methanomicrobia</taxon>
        <taxon>Methanosarcinales</taxon>
        <taxon>ANME-2 cluster</taxon>
        <taxon>Candidatus Methanoperedentaceae</taxon>
        <taxon>Candidatus Methanoperedens</taxon>
    </lineage>
</organism>
<proteinExistence type="predicted"/>
<dbReference type="Pfam" id="PF13472">
    <property type="entry name" value="Lipase_GDSL_2"/>
    <property type="match status" value="1"/>
</dbReference>
<accession>A0A0P8DXS3</accession>
<dbReference type="InterPro" id="IPR013830">
    <property type="entry name" value="SGNH_hydro"/>
</dbReference>
<evidence type="ECO:0000259" key="1">
    <source>
        <dbReference type="Pfam" id="PF13472"/>
    </source>
</evidence>
<sequence>MSSTPIYAGSVSTVLPILSKTAPYADIPTQGSPNWGGIDREFLQAGHNERIRQNGTIYQIRFAVVNTSVLEQFNFTIWRQNGSNFDMVATTNNLIDNISNGINLITLSSPINGVQEGDFYGYRIKASENSLYAYYNINHVAYYKDGGATSKKNYDWKGNFANNIFVIDIFMEKPNMVFIGDSIISGFPAHRSFITEATTITDIPSTIENHWGIKVNKSYQNMGYAAQTTSQINNRFNSDVISLSPEFVLIEGGVNDVINNASTQEILVNWESMVQKAHNNNITPVIMLILPYTGGSDQQLNTIMYINEQLINISKKYSPSLVVDARCYVGLSRPSGPSGNCWDIKASYTSDGLHYNSAGHERIAQAIKDSFNSTNSSTPPGITTQPSSQTVNAGQAATFSVVATGTAP</sequence>
<dbReference type="InterPro" id="IPR036514">
    <property type="entry name" value="SGNH_hydro_sf"/>
</dbReference>
<name>A0A0P8DXS3_9EURY</name>
<evidence type="ECO:0000313" key="2">
    <source>
        <dbReference type="EMBL" id="KPQ42513.1"/>
    </source>
</evidence>
<dbReference type="PANTHER" id="PTHR30383">
    <property type="entry name" value="THIOESTERASE 1/PROTEASE 1/LYSOPHOSPHOLIPASE L1"/>
    <property type="match status" value="1"/>
</dbReference>
<dbReference type="AlphaFoldDB" id="A0A0P8DXS3"/>